<dbReference type="PANTHER" id="PTHR46648:SF1">
    <property type="entry name" value="ADENOSINE 5'-MONOPHOSPHORAMIDASE HNT1"/>
    <property type="match status" value="1"/>
</dbReference>
<dbReference type="Pfam" id="PF01230">
    <property type="entry name" value="HIT"/>
    <property type="match status" value="1"/>
</dbReference>
<dbReference type="InterPro" id="IPR001310">
    <property type="entry name" value="Histidine_triad_HIT"/>
</dbReference>
<comment type="caution">
    <text evidence="5">The sequence shown here is derived from an EMBL/GenBank/DDBJ whole genome shotgun (WGS) entry which is preliminary data.</text>
</comment>
<dbReference type="PROSITE" id="PS00892">
    <property type="entry name" value="HIT_1"/>
    <property type="match status" value="1"/>
</dbReference>
<dbReference type="SUPFAM" id="SSF54197">
    <property type="entry name" value="HIT-like"/>
    <property type="match status" value="1"/>
</dbReference>
<evidence type="ECO:0000256" key="3">
    <source>
        <dbReference type="PROSITE-ProRule" id="PRU00464"/>
    </source>
</evidence>
<organism evidence="5 6">
    <name type="scientific">Paenibacillus illinoisensis</name>
    <dbReference type="NCBI Taxonomy" id="59845"/>
    <lineage>
        <taxon>Bacteria</taxon>
        <taxon>Bacillati</taxon>
        <taxon>Bacillota</taxon>
        <taxon>Bacilli</taxon>
        <taxon>Bacillales</taxon>
        <taxon>Paenibacillaceae</taxon>
        <taxon>Paenibacillus</taxon>
    </lineage>
</organism>
<name>A0A2W0CJB8_9BACL</name>
<dbReference type="PROSITE" id="PS51084">
    <property type="entry name" value="HIT_2"/>
    <property type="match status" value="1"/>
</dbReference>
<dbReference type="GO" id="GO:0009117">
    <property type="term" value="P:nucleotide metabolic process"/>
    <property type="evidence" value="ECO:0007669"/>
    <property type="project" value="TreeGrafter"/>
</dbReference>
<feature type="active site" description="Tele-AMP-histidine intermediate" evidence="1">
    <location>
        <position position="98"/>
    </location>
</feature>
<reference evidence="5 6" key="1">
    <citation type="submission" date="2018-01" db="EMBL/GenBank/DDBJ databases">
        <title>Genome sequence of the PGP bacterium Paenibacillus illinoisensis E3.</title>
        <authorList>
            <person name="Rolli E."/>
            <person name="Marasco R."/>
            <person name="Bessem C."/>
            <person name="Michoud G."/>
            <person name="Gaiarsa S."/>
            <person name="Borin S."/>
            <person name="Daffonchio D."/>
        </authorList>
    </citation>
    <scope>NUCLEOTIDE SEQUENCE [LARGE SCALE GENOMIC DNA]</scope>
    <source>
        <strain evidence="5 6">E3</strain>
    </source>
</reference>
<protein>
    <submittedName>
        <fullName evidence="5">Diadenosine tetraphosphate hydrolase</fullName>
        <ecNumber evidence="5">3.6.1.17</ecNumber>
    </submittedName>
</protein>
<dbReference type="AlphaFoldDB" id="A0A2W0CJB8"/>
<keyword evidence="5" id="KW-0378">Hydrolase</keyword>
<dbReference type="EMBL" id="PRLG01000021">
    <property type="protein sequence ID" value="PYY27918.1"/>
    <property type="molecule type" value="Genomic_DNA"/>
</dbReference>
<feature type="short sequence motif" description="Histidine triad motif" evidence="2 3">
    <location>
        <begin position="96"/>
        <end position="100"/>
    </location>
</feature>
<accession>A0A2W0CJB8</accession>
<dbReference type="EC" id="3.6.1.17" evidence="5"/>
<dbReference type="Proteomes" id="UP000247459">
    <property type="component" value="Unassembled WGS sequence"/>
</dbReference>
<dbReference type="InterPro" id="IPR011146">
    <property type="entry name" value="HIT-like"/>
</dbReference>
<proteinExistence type="predicted"/>
<dbReference type="OrthoDB" id="9784774at2"/>
<evidence type="ECO:0000256" key="2">
    <source>
        <dbReference type="PIRSR" id="PIRSR601310-3"/>
    </source>
</evidence>
<dbReference type="InterPro" id="IPR036265">
    <property type="entry name" value="HIT-like_sf"/>
</dbReference>
<sequence>MINCPYCNIIDDLSHEVIISNEKCIYTLLNEQEIKGAGIIVPKIHRETVFDLTQDEWDATYQLLQEVKLYLDKNYKPEGYNVGWNCGHVGGQHVFHSHLHVIPRYADEAMAGKGIRYFLKSQHRVD</sequence>
<dbReference type="PANTHER" id="PTHR46648">
    <property type="entry name" value="HIT FAMILY PROTEIN 1"/>
    <property type="match status" value="1"/>
</dbReference>
<evidence type="ECO:0000256" key="1">
    <source>
        <dbReference type="PIRSR" id="PIRSR601310-1"/>
    </source>
</evidence>
<gene>
    <name evidence="5" type="ORF">PIL02S_04591</name>
</gene>
<dbReference type="GO" id="GO:0004081">
    <property type="term" value="F:bis(5'-nucleosyl)-tetraphosphatase (asymmetrical) activity"/>
    <property type="evidence" value="ECO:0007669"/>
    <property type="project" value="UniProtKB-EC"/>
</dbReference>
<evidence type="ECO:0000313" key="6">
    <source>
        <dbReference type="Proteomes" id="UP000247459"/>
    </source>
</evidence>
<evidence type="ECO:0000313" key="5">
    <source>
        <dbReference type="EMBL" id="PYY27918.1"/>
    </source>
</evidence>
<dbReference type="Gene3D" id="3.30.428.10">
    <property type="entry name" value="HIT-like"/>
    <property type="match status" value="1"/>
</dbReference>
<dbReference type="InterPro" id="IPR019808">
    <property type="entry name" value="Histidine_triad_CS"/>
</dbReference>
<dbReference type="RefSeq" id="WP_095360883.1">
    <property type="nucleotide sequence ID" value="NZ_JAXBDC010000002.1"/>
</dbReference>
<evidence type="ECO:0000259" key="4">
    <source>
        <dbReference type="PROSITE" id="PS51084"/>
    </source>
</evidence>
<feature type="domain" description="HIT" evidence="4">
    <location>
        <begin position="5"/>
        <end position="111"/>
    </location>
</feature>